<dbReference type="EMBL" id="JH660645">
    <property type="protein sequence ID" value="EIM28356.1"/>
    <property type="molecule type" value="Genomic_DNA"/>
</dbReference>
<accession>I4YWL4</accession>
<sequence>MARVPELLHRGSGEPSTFLSDTVTMPLKQILPFRDDVSGRNLSERLWIAEHVPESLKPAEQAGLGAKLSIRSLVKSYVAVK</sequence>
<reference evidence="1 2" key="1">
    <citation type="submission" date="2012-02" db="EMBL/GenBank/DDBJ databases">
        <title>Improved High-Quality Draft sequence of Microvirga sp. WSM3557.</title>
        <authorList>
            <consortium name="US DOE Joint Genome Institute"/>
            <person name="Lucas S."/>
            <person name="Han J."/>
            <person name="Lapidus A."/>
            <person name="Cheng J.-F."/>
            <person name="Goodwin L."/>
            <person name="Pitluck S."/>
            <person name="Peters L."/>
            <person name="Zhang X."/>
            <person name="Detter J.C."/>
            <person name="Han C."/>
            <person name="Tapia R."/>
            <person name="Land M."/>
            <person name="Hauser L."/>
            <person name="Kyrpides N."/>
            <person name="Ivanova N."/>
            <person name="Pagani I."/>
            <person name="Brau L."/>
            <person name="Yates R."/>
            <person name="O'Hara G."/>
            <person name="Rui T."/>
            <person name="Howieson J."/>
            <person name="Reeve W."/>
            <person name="Woyke T."/>
        </authorList>
    </citation>
    <scope>NUCLEOTIDE SEQUENCE [LARGE SCALE GENOMIC DNA]</scope>
    <source>
        <strain evidence="1 2">WSM3557</strain>
    </source>
</reference>
<keyword evidence="2" id="KW-1185">Reference proteome</keyword>
<name>I4YWL4_9HYPH</name>
<dbReference type="Proteomes" id="UP000003947">
    <property type="component" value="Unassembled WGS sequence"/>
</dbReference>
<organism evidence="1 2">
    <name type="scientific">Microvirga lotononidis</name>
    <dbReference type="NCBI Taxonomy" id="864069"/>
    <lineage>
        <taxon>Bacteria</taxon>
        <taxon>Pseudomonadati</taxon>
        <taxon>Pseudomonadota</taxon>
        <taxon>Alphaproteobacteria</taxon>
        <taxon>Hyphomicrobiales</taxon>
        <taxon>Methylobacteriaceae</taxon>
        <taxon>Microvirga</taxon>
    </lineage>
</organism>
<protein>
    <submittedName>
        <fullName evidence="1">Uncharacterized protein</fullName>
    </submittedName>
</protein>
<dbReference type="HOGENOM" id="CLU_2569977_0_0_5"/>
<evidence type="ECO:0000313" key="1">
    <source>
        <dbReference type="EMBL" id="EIM28356.1"/>
    </source>
</evidence>
<proteinExistence type="predicted"/>
<dbReference type="PATRIC" id="fig|864069.3.peg.5316"/>
<gene>
    <name evidence="1" type="ORF">MicloDRAFT_00049390</name>
</gene>
<evidence type="ECO:0000313" key="2">
    <source>
        <dbReference type="Proteomes" id="UP000003947"/>
    </source>
</evidence>
<dbReference type="AlphaFoldDB" id="I4YWL4"/>